<dbReference type="InterPro" id="IPR017930">
    <property type="entry name" value="Myb_dom"/>
</dbReference>
<name>A0A5J9WPF5_9POAL</name>
<keyword evidence="2" id="KW-0238">DNA-binding</keyword>
<dbReference type="InterPro" id="IPR009057">
    <property type="entry name" value="Homeodomain-like_sf"/>
</dbReference>
<dbReference type="SUPFAM" id="SSF46689">
    <property type="entry name" value="Homeodomain-like"/>
    <property type="match status" value="1"/>
</dbReference>
<feature type="compositionally biased region" description="Gly residues" evidence="3">
    <location>
        <begin position="419"/>
        <end position="429"/>
    </location>
</feature>
<dbReference type="Proteomes" id="UP000324897">
    <property type="component" value="Chromosome 6"/>
</dbReference>
<dbReference type="CDD" id="cd00167">
    <property type="entry name" value="SANT"/>
    <property type="match status" value="2"/>
</dbReference>
<feature type="domain" description="HTH myb-type" evidence="5">
    <location>
        <begin position="113"/>
        <end position="165"/>
    </location>
</feature>
<organism evidence="6 7">
    <name type="scientific">Eragrostis curvula</name>
    <name type="common">weeping love grass</name>
    <dbReference type="NCBI Taxonomy" id="38414"/>
    <lineage>
        <taxon>Eukaryota</taxon>
        <taxon>Viridiplantae</taxon>
        <taxon>Streptophyta</taxon>
        <taxon>Embryophyta</taxon>
        <taxon>Tracheophyta</taxon>
        <taxon>Spermatophyta</taxon>
        <taxon>Magnoliopsida</taxon>
        <taxon>Liliopsida</taxon>
        <taxon>Poales</taxon>
        <taxon>Poaceae</taxon>
        <taxon>PACMAD clade</taxon>
        <taxon>Chloridoideae</taxon>
        <taxon>Eragrostideae</taxon>
        <taxon>Eragrostidinae</taxon>
        <taxon>Eragrostis</taxon>
    </lineage>
</organism>
<evidence type="ECO:0000259" key="4">
    <source>
        <dbReference type="PROSITE" id="PS50090"/>
    </source>
</evidence>
<feature type="domain" description="Myb-like" evidence="4">
    <location>
        <begin position="195"/>
        <end position="245"/>
    </location>
</feature>
<dbReference type="SMART" id="SM00717">
    <property type="entry name" value="SANT"/>
    <property type="match status" value="2"/>
</dbReference>
<dbReference type="PROSITE" id="PS50090">
    <property type="entry name" value="MYB_LIKE"/>
    <property type="match status" value="2"/>
</dbReference>
<dbReference type="GO" id="GO:0005634">
    <property type="term" value="C:nucleus"/>
    <property type="evidence" value="ECO:0007669"/>
    <property type="project" value="TreeGrafter"/>
</dbReference>
<keyword evidence="1" id="KW-0677">Repeat</keyword>
<dbReference type="EMBL" id="RWGY01000002">
    <property type="protein sequence ID" value="TVU50642.1"/>
    <property type="molecule type" value="Genomic_DNA"/>
</dbReference>
<dbReference type="AlphaFoldDB" id="A0A5J9WPF5"/>
<evidence type="ECO:0000256" key="3">
    <source>
        <dbReference type="SAM" id="MobiDB-lite"/>
    </source>
</evidence>
<dbReference type="PANTHER" id="PTHR45614:SF273">
    <property type="entry name" value="MYB DOMAIN PROTEIN 100-RELATED"/>
    <property type="match status" value="1"/>
</dbReference>
<dbReference type="GO" id="GO:0000978">
    <property type="term" value="F:RNA polymerase II cis-regulatory region sequence-specific DNA binding"/>
    <property type="evidence" value="ECO:0007669"/>
    <property type="project" value="TreeGrafter"/>
</dbReference>
<dbReference type="PROSITE" id="PS51294">
    <property type="entry name" value="HTH_MYB"/>
    <property type="match status" value="2"/>
</dbReference>
<evidence type="ECO:0000313" key="7">
    <source>
        <dbReference type="Proteomes" id="UP000324897"/>
    </source>
</evidence>
<gene>
    <name evidence="6" type="ORF">EJB05_02021</name>
</gene>
<keyword evidence="7" id="KW-1185">Reference proteome</keyword>
<feature type="non-terminal residue" evidence="6">
    <location>
        <position position="1"/>
    </location>
</feature>
<reference evidence="6 7" key="1">
    <citation type="journal article" date="2019" name="Sci. Rep.">
        <title>A high-quality genome of Eragrostis curvula grass provides insights into Poaceae evolution and supports new strategies to enhance forage quality.</title>
        <authorList>
            <person name="Carballo J."/>
            <person name="Santos B.A.C.M."/>
            <person name="Zappacosta D."/>
            <person name="Garbus I."/>
            <person name="Selva J.P."/>
            <person name="Gallo C.A."/>
            <person name="Diaz A."/>
            <person name="Albertini E."/>
            <person name="Caccamo M."/>
            <person name="Echenique V."/>
        </authorList>
    </citation>
    <scope>NUCLEOTIDE SEQUENCE [LARGE SCALE GENOMIC DNA]</scope>
    <source>
        <strain evidence="7">cv. Victoria</strain>
        <tissue evidence="6">Leaf</tissue>
    </source>
</reference>
<sequence>MAATSPVFIEEDQDPPMMFDWMAMEYQGSSGHAHFHSSVVPSSVQTSGDQLTGVPIDMNDSHVARQGMIPAGFEMPGGAHGVTNIGAVGGISGEAVTAWKTQTGSYSKPPTPLIKAPWTEAEDSKLKEWVEHHGEQKWSVIAGLLPRRAGKQCRERWINHLRPDIKGGVNCAMHYPSLLAISFDFDRHMLIFVAKSSQKNELWTEDEDKILIEAHRCYGNRWSMIAKHLSGRSENAIKNHWNATLRSLNAKRRHTKKKSEPVQSGRFSILEEYIRSAPPSSSAPPPHNLAYNGLNSVVHTSASNSIPTNPEMSFFNAANSVAGSSNLGMVNLNMTPPPDMNDVSDPQLQEFYLNYHMYVPAPAPLLEQATDHQDPQQAYSSLNMFPYTDYFALLRSETGRFDAGSSSNNPGTDDYNGDAGRGSAGGSGSPAGDTNEMVELASREFFTPSKNQVTLDFTKFK</sequence>
<protein>
    <submittedName>
        <fullName evidence="6">Uncharacterized protein</fullName>
    </submittedName>
</protein>
<comment type="caution">
    <text evidence="6">The sequence shown here is derived from an EMBL/GenBank/DDBJ whole genome shotgun (WGS) entry which is preliminary data.</text>
</comment>
<feature type="domain" description="HTH myb-type" evidence="5">
    <location>
        <begin position="195"/>
        <end position="249"/>
    </location>
</feature>
<evidence type="ECO:0000256" key="2">
    <source>
        <dbReference type="ARBA" id="ARBA00023125"/>
    </source>
</evidence>
<proteinExistence type="predicted"/>
<feature type="region of interest" description="Disordered" evidence="3">
    <location>
        <begin position="401"/>
        <end position="434"/>
    </location>
</feature>
<dbReference type="PANTHER" id="PTHR45614">
    <property type="entry name" value="MYB PROTEIN-RELATED"/>
    <property type="match status" value="1"/>
</dbReference>
<dbReference type="Gene3D" id="1.10.10.60">
    <property type="entry name" value="Homeodomain-like"/>
    <property type="match status" value="2"/>
</dbReference>
<dbReference type="GO" id="GO:0000981">
    <property type="term" value="F:DNA-binding transcription factor activity, RNA polymerase II-specific"/>
    <property type="evidence" value="ECO:0007669"/>
    <property type="project" value="TreeGrafter"/>
</dbReference>
<dbReference type="InterPro" id="IPR050560">
    <property type="entry name" value="MYB_TF"/>
</dbReference>
<dbReference type="OrthoDB" id="2143914at2759"/>
<feature type="domain" description="Myb-like" evidence="4">
    <location>
        <begin position="115"/>
        <end position="161"/>
    </location>
</feature>
<dbReference type="InterPro" id="IPR001005">
    <property type="entry name" value="SANT/Myb"/>
</dbReference>
<evidence type="ECO:0000256" key="1">
    <source>
        <dbReference type="ARBA" id="ARBA00022737"/>
    </source>
</evidence>
<dbReference type="FunFam" id="1.10.10.60:FF:000010">
    <property type="entry name" value="Transcriptional activator Myb isoform A"/>
    <property type="match status" value="1"/>
</dbReference>
<evidence type="ECO:0000313" key="6">
    <source>
        <dbReference type="EMBL" id="TVU50642.1"/>
    </source>
</evidence>
<accession>A0A5J9WPF5</accession>
<evidence type="ECO:0000259" key="5">
    <source>
        <dbReference type="PROSITE" id="PS51294"/>
    </source>
</evidence>
<dbReference type="Pfam" id="PF00249">
    <property type="entry name" value="Myb_DNA-binding"/>
    <property type="match status" value="2"/>
</dbReference>
<dbReference type="Gramene" id="TVU50642">
    <property type="protein sequence ID" value="TVU50642"/>
    <property type="gene ID" value="EJB05_02021"/>
</dbReference>